<evidence type="ECO:0000313" key="3">
    <source>
        <dbReference type="Proteomes" id="UP000777784"/>
    </source>
</evidence>
<protein>
    <submittedName>
        <fullName evidence="2">T9SS type A sorting domain-containing protein</fullName>
    </submittedName>
</protein>
<dbReference type="AlphaFoldDB" id="A0A948W731"/>
<proteinExistence type="predicted"/>
<feature type="domain" description="FlgD/Vpr Ig-like" evidence="1">
    <location>
        <begin position="144"/>
        <end position="206"/>
    </location>
</feature>
<gene>
    <name evidence="2" type="ORF">KJ970_12710</name>
</gene>
<dbReference type="NCBIfam" id="TIGR04183">
    <property type="entry name" value="Por_Secre_tail"/>
    <property type="match status" value="1"/>
</dbReference>
<dbReference type="Proteomes" id="UP000777784">
    <property type="component" value="Unassembled WGS sequence"/>
</dbReference>
<dbReference type="Gene3D" id="2.60.40.4070">
    <property type="match status" value="1"/>
</dbReference>
<dbReference type="InterPro" id="IPR026444">
    <property type="entry name" value="Secre_tail"/>
</dbReference>
<dbReference type="InterPro" id="IPR025965">
    <property type="entry name" value="FlgD/Vpr_Ig-like"/>
</dbReference>
<evidence type="ECO:0000313" key="2">
    <source>
        <dbReference type="EMBL" id="MBU2691780.1"/>
    </source>
</evidence>
<evidence type="ECO:0000259" key="1">
    <source>
        <dbReference type="Pfam" id="PF13860"/>
    </source>
</evidence>
<comment type="caution">
    <text evidence="2">The sequence shown here is derived from an EMBL/GenBank/DDBJ whole genome shotgun (WGS) entry which is preliminary data.</text>
</comment>
<dbReference type="EMBL" id="JAHJDP010000077">
    <property type="protein sequence ID" value="MBU2691780.1"/>
    <property type="molecule type" value="Genomic_DNA"/>
</dbReference>
<dbReference type="Pfam" id="PF13860">
    <property type="entry name" value="FlgD_ig"/>
    <property type="match status" value="1"/>
</dbReference>
<sequence>MIDRELITGGAQHYRGGYRKCGNIYLRMRAWIRRHAGRVASVEPGYFLDEDENGVADAIDELRAMRDVMLNQGFILDEDLMVVEDEGDQHSEEYWAARFPITLQYLFPYTISAVPSGDVSDTSLGRLVIQPNVPNPFHPLTVLRYELTASAIVSLQVFDVGGRLIRTLISSAPSANGTHFVEWNGRDDEGRQLPSGVYIYRVTAGQDQATGRVNLLR</sequence>
<organism evidence="2 3">
    <name type="scientific">Eiseniibacteriota bacterium</name>
    <dbReference type="NCBI Taxonomy" id="2212470"/>
    <lineage>
        <taxon>Bacteria</taxon>
        <taxon>Candidatus Eiseniibacteriota</taxon>
    </lineage>
</organism>
<name>A0A948W731_UNCEI</name>
<reference evidence="2" key="1">
    <citation type="submission" date="2021-05" db="EMBL/GenBank/DDBJ databases">
        <title>Energy efficiency and biological interactions define the core microbiome of deep oligotrophic groundwater.</title>
        <authorList>
            <person name="Mehrshad M."/>
            <person name="Lopez-Fernandez M."/>
            <person name="Bell E."/>
            <person name="Bernier-Latmani R."/>
            <person name="Bertilsson S."/>
            <person name="Dopson M."/>
        </authorList>
    </citation>
    <scope>NUCLEOTIDE SEQUENCE</scope>
    <source>
        <strain evidence="2">Modern_marine.mb.64</strain>
    </source>
</reference>
<accession>A0A948W731</accession>